<name>A0A9W2YIN9_BIOGL</name>
<dbReference type="InterPro" id="IPR020611">
    <property type="entry name" value="Cu2_ascorb_mOase_CS-1"/>
</dbReference>
<feature type="transmembrane region" description="Helical" evidence="7">
    <location>
        <begin position="578"/>
        <end position="598"/>
    </location>
</feature>
<organism evidence="12 13">
    <name type="scientific">Biomphalaria glabrata</name>
    <name type="common">Bloodfluke planorb</name>
    <name type="synonym">Freshwater snail</name>
    <dbReference type="NCBI Taxonomy" id="6526"/>
    <lineage>
        <taxon>Eukaryota</taxon>
        <taxon>Metazoa</taxon>
        <taxon>Spiralia</taxon>
        <taxon>Lophotrochozoa</taxon>
        <taxon>Mollusca</taxon>
        <taxon>Gastropoda</taxon>
        <taxon>Heterobranchia</taxon>
        <taxon>Euthyneura</taxon>
        <taxon>Panpulmonata</taxon>
        <taxon>Hygrophila</taxon>
        <taxon>Lymnaeoidea</taxon>
        <taxon>Planorbidae</taxon>
        <taxon>Biomphalaria</taxon>
    </lineage>
</organism>
<dbReference type="PANTHER" id="PTHR10157">
    <property type="entry name" value="DOPAMINE BETA HYDROXYLASE RELATED"/>
    <property type="match status" value="1"/>
</dbReference>
<dbReference type="OrthoDB" id="6141751at2759"/>
<evidence type="ECO:0000259" key="9">
    <source>
        <dbReference type="Pfam" id="PF01082"/>
    </source>
</evidence>
<evidence type="ECO:0000256" key="6">
    <source>
        <dbReference type="ARBA" id="ARBA00023180"/>
    </source>
</evidence>
<feature type="domain" description="Copper type II ascorbate-dependent monooxygenase C-terminal" evidence="10">
    <location>
        <begin position="305"/>
        <end position="454"/>
    </location>
</feature>
<dbReference type="RefSeq" id="XP_055862521.1">
    <property type="nucleotide sequence ID" value="XM_056006546.1"/>
</dbReference>
<accession>A0A9W2YIN9</accession>
<dbReference type="InterPro" id="IPR008977">
    <property type="entry name" value="PHM/PNGase_F_dom_sf"/>
</dbReference>
<dbReference type="Pfam" id="PF01082">
    <property type="entry name" value="Cu2_monooxygen"/>
    <property type="match status" value="1"/>
</dbReference>
<keyword evidence="4" id="KW-0503">Monooxygenase</keyword>
<evidence type="ECO:0000256" key="4">
    <source>
        <dbReference type="ARBA" id="ARBA00023033"/>
    </source>
</evidence>
<evidence type="ECO:0000256" key="1">
    <source>
        <dbReference type="ARBA" id="ARBA00022723"/>
    </source>
</evidence>
<evidence type="ECO:0000256" key="7">
    <source>
        <dbReference type="SAM" id="Phobius"/>
    </source>
</evidence>
<keyword evidence="7" id="KW-1133">Transmembrane helix</keyword>
<keyword evidence="1" id="KW-0479">Metal-binding</keyword>
<dbReference type="InterPro" id="IPR024548">
    <property type="entry name" value="Cu2_monoox_C"/>
</dbReference>
<dbReference type="InterPro" id="IPR036939">
    <property type="entry name" value="Cu2_ascorb_mOase_N_sf"/>
</dbReference>
<keyword evidence="6" id="KW-0325">Glycoprotein</keyword>
<keyword evidence="7" id="KW-0812">Transmembrane</keyword>
<reference evidence="13" key="1">
    <citation type="submission" date="2025-08" db="UniProtKB">
        <authorList>
            <consortium name="RefSeq"/>
        </authorList>
    </citation>
    <scope>IDENTIFICATION</scope>
</reference>
<dbReference type="PROSITE" id="PS00084">
    <property type="entry name" value="CU2_MONOOXYGENASE_1"/>
    <property type="match status" value="1"/>
</dbReference>
<dbReference type="GO" id="GO:0004500">
    <property type="term" value="F:dopamine beta-monooxygenase activity"/>
    <property type="evidence" value="ECO:0007669"/>
    <property type="project" value="InterPro"/>
</dbReference>
<dbReference type="InterPro" id="IPR057626">
    <property type="entry name" value="S-S_Temptin"/>
</dbReference>
<dbReference type="Pfam" id="PF24784">
    <property type="entry name" value="Temptin_C"/>
    <property type="match status" value="1"/>
</dbReference>
<keyword evidence="8" id="KW-0732">Signal</keyword>
<evidence type="ECO:0000256" key="2">
    <source>
        <dbReference type="ARBA" id="ARBA00023002"/>
    </source>
</evidence>
<dbReference type="Proteomes" id="UP001165740">
    <property type="component" value="Chromosome 12"/>
</dbReference>
<dbReference type="GeneID" id="106056824"/>
<evidence type="ECO:0000256" key="8">
    <source>
        <dbReference type="SAM" id="SignalP"/>
    </source>
</evidence>
<keyword evidence="7" id="KW-0472">Membrane</keyword>
<protein>
    <submittedName>
        <fullName evidence="13">Dopamine beta-hydroxylase-like isoform X1</fullName>
    </submittedName>
</protein>
<feature type="signal peptide" evidence="8">
    <location>
        <begin position="1"/>
        <end position="21"/>
    </location>
</feature>
<keyword evidence="3" id="KW-0186">Copper</keyword>
<dbReference type="InterPro" id="IPR000945">
    <property type="entry name" value="DBH-like"/>
</dbReference>
<dbReference type="OMA" id="VEMTHHI"/>
<gene>
    <name evidence="13" type="primary">LOC106056824</name>
</gene>
<sequence>MAEIKTLRCLTFLLVWNHAFGYMLYQTKIPNGDSVPHPCKTDTKWQGVGHFIDAGTGLRNAFGLDFAAEGHKWTSTLCHKDSDGDGMTNGQELGDPNCTWTETSTPYRVTGLTHPGICDPWESPSCLLKTVNHSLYKTQGDWLHAICKAGDFVCPGINETGVQNLTVRLDNTSVPAQVTTYICQYIDLVREIGSGDFHLIAAEPIIDNANVLHHMILFGCDDSQNITQGPFECGMTASPSCQDFLIAWTVGLAGDCSHPMTGIRLGQTGYKKIAIQLHWNNPFTKSDWTDSSGLRIYYTPNLRTYDAGIWITGSNYFVLPPKLPSVTVTSTCTKGCTRNVVTGPVNITKAINHMHYAGKQMSIEVLRDGSHYLYLTNEPIFVYDSPQVYLYTDEVITLQAGDELITRCTFTTANRNTTTFQGQATLDEMCYGFLTYYPAQNLKNKFCLTEGPDVSLCDTQTAQDHGCPILSSKLVDQLYTSGLSQQLEDKCMLFSPCKEECKEFLVPLIQSNKCFQGELFEYIKGRILTRSYDGRQIMARLSSCEKEVYALLSYQSNPISSTDTSVCKASRGTQLTSAVNNFASFFIIAYSFAFLIFLNQ</sequence>
<evidence type="ECO:0000256" key="5">
    <source>
        <dbReference type="ARBA" id="ARBA00023157"/>
    </source>
</evidence>
<feature type="domain" description="Temptin Cys/Cys disulfide" evidence="11">
    <location>
        <begin position="21"/>
        <end position="117"/>
    </location>
</feature>
<evidence type="ECO:0000259" key="11">
    <source>
        <dbReference type="Pfam" id="PF24784"/>
    </source>
</evidence>
<dbReference type="GO" id="GO:0005507">
    <property type="term" value="F:copper ion binding"/>
    <property type="evidence" value="ECO:0007669"/>
    <property type="project" value="InterPro"/>
</dbReference>
<dbReference type="Pfam" id="PF03712">
    <property type="entry name" value="Cu2_monoox_C"/>
    <property type="match status" value="1"/>
</dbReference>
<evidence type="ECO:0000259" key="10">
    <source>
        <dbReference type="Pfam" id="PF03712"/>
    </source>
</evidence>
<keyword evidence="12" id="KW-1185">Reference proteome</keyword>
<feature type="chain" id="PRO_5040953829" evidence="8">
    <location>
        <begin position="22"/>
        <end position="600"/>
    </location>
</feature>
<dbReference type="Gene3D" id="2.60.120.310">
    <property type="entry name" value="Copper type II, ascorbate-dependent monooxygenase, N-terminal domain"/>
    <property type="match status" value="1"/>
</dbReference>
<feature type="domain" description="Copper type II ascorbate-dependent monooxygenase N-terminal" evidence="9">
    <location>
        <begin position="166"/>
        <end position="284"/>
    </location>
</feature>
<proteinExistence type="predicted"/>
<keyword evidence="2" id="KW-0560">Oxidoreductase</keyword>
<keyword evidence="5" id="KW-1015">Disulfide bond</keyword>
<dbReference type="Gene3D" id="2.60.120.230">
    <property type="match status" value="1"/>
</dbReference>
<dbReference type="AlphaFoldDB" id="A0A9W2YIN9"/>
<dbReference type="InterPro" id="IPR014784">
    <property type="entry name" value="Cu2_ascorb_mOase-like_C"/>
</dbReference>
<evidence type="ECO:0000256" key="3">
    <source>
        <dbReference type="ARBA" id="ARBA00023008"/>
    </source>
</evidence>
<dbReference type="InterPro" id="IPR000323">
    <property type="entry name" value="Cu2_ascorb_mOase_N"/>
</dbReference>
<dbReference type="PANTHER" id="PTHR10157:SF23">
    <property type="entry name" value="MOXD1 HOMOLOG 1"/>
    <property type="match status" value="1"/>
</dbReference>
<dbReference type="SUPFAM" id="SSF49742">
    <property type="entry name" value="PHM/PNGase F"/>
    <property type="match status" value="2"/>
</dbReference>
<evidence type="ECO:0000313" key="12">
    <source>
        <dbReference type="Proteomes" id="UP001165740"/>
    </source>
</evidence>
<evidence type="ECO:0000313" key="13">
    <source>
        <dbReference type="RefSeq" id="XP_055862521.1"/>
    </source>
</evidence>